<dbReference type="InterPro" id="IPR006501">
    <property type="entry name" value="Pectinesterase_inhib_dom"/>
</dbReference>
<dbReference type="CDD" id="cd15798">
    <property type="entry name" value="PMEI-like_3"/>
    <property type="match status" value="1"/>
</dbReference>
<dbReference type="SMART" id="SM00856">
    <property type="entry name" value="PMEI"/>
    <property type="match status" value="1"/>
</dbReference>
<dbReference type="Pfam" id="PF04043">
    <property type="entry name" value="PMEI"/>
    <property type="match status" value="1"/>
</dbReference>
<feature type="domain" description="Pectinesterase inhibitor" evidence="4">
    <location>
        <begin position="34"/>
        <end position="191"/>
    </location>
</feature>
<evidence type="ECO:0000259" key="4">
    <source>
        <dbReference type="SMART" id="SM00856"/>
    </source>
</evidence>
<protein>
    <recommendedName>
        <fullName evidence="4">Pectinesterase inhibitor domain-containing protein</fullName>
    </recommendedName>
</protein>
<dbReference type="EMBL" id="JAWXYG010000009">
    <property type="protein sequence ID" value="KAK4263995.1"/>
    <property type="molecule type" value="Genomic_DNA"/>
</dbReference>
<accession>A0AAE1MG85</accession>
<name>A0AAE1MG85_9FABA</name>
<feature type="signal peptide" evidence="3">
    <location>
        <begin position="1"/>
        <end position="28"/>
    </location>
</feature>
<dbReference type="InterPro" id="IPR035513">
    <property type="entry name" value="Invertase/methylesterase_inhib"/>
</dbReference>
<dbReference type="InterPro" id="IPR051955">
    <property type="entry name" value="PME_Inhibitor"/>
</dbReference>
<dbReference type="Proteomes" id="UP001293593">
    <property type="component" value="Unassembled WGS sequence"/>
</dbReference>
<evidence type="ECO:0000256" key="1">
    <source>
        <dbReference type="ARBA" id="ARBA00022729"/>
    </source>
</evidence>
<feature type="chain" id="PRO_5042169970" description="Pectinesterase inhibitor domain-containing protein" evidence="3">
    <location>
        <begin position="29"/>
        <end position="201"/>
    </location>
</feature>
<reference evidence="5" key="1">
    <citation type="submission" date="2023-10" db="EMBL/GenBank/DDBJ databases">
        <title>Chromosome-level genome of the transformable northern wattle, Acacia crassicarpa.</title>
        <authorList>
            <person name="Massaro I."/>
            <person name="Sinha N.R."/>
            <person name="Poethig S."/>
            <person name="Leichty A.R."/>
        </authorList>
    </citation>
    <scope>NUCLEOTIDE SEQUENCE</scope>
    <source>
        <strain evidence="5">Acra3RX</strain>
        <tissue evidence="5">Leaf</tissue>
    </source>
</reference>
<keyword evidence="1 3" id="KW-0732">Signal</keyword>
<dbReference type="PANTHER" id="PTHR31080:SF64">
    <property type="entry name" value="PLANT INVERTASE_PECTIN METHYLESTERASE INHIBITOR SUPERFAMILY PROTEIN"/>
    <property type="match status" value="1"/>
</dbReference>
<evidence type="ECO:0000313" key="5">
    <source>
        <dbReference type="EMBL" id="KAK4263995.1"/>
    </source>
</evidence>
<dbReference type="AlphaFoldDB" id="A0AAE1MG85"/>
<comment type="similarity">
    <text evidence="2">Belongs to the PMEI family.</text>
</comment>
<dbReference type="GO" id="GO:0004857">
    <property type="term" value="F:enzyme inhibitor activity"/>
    <property type="evidence" value="ECO:0007669"/>
    <property type="project" value="InterPro"/>
</dbReference>
<dbReference type="NCBIfam" id="TIGR01614">
    <property type="entry name" value="PME_inhib"/>
    <property type="match status" value="1"/>
</dbReference>
<dbReference type="SUPFAM" id="SSF101148">
    <property type="entry name" value="Plant invertase/pectin methylesterase inhibitor"/>
    <property type="match status" value="1"/>
</dbReference>
<sequence length="201" mass="21461">MKPLSPQLLLLLLLLLSTFRLLIPSSAATFTTTAPANFIRSVCNNTDAYADLCYSSFSPYANVIKQNPAPLAHIAVAMSHSMVYCVATDVTRLSRKSKGQSGGAFADCISTLGDATDQTSDSLGQLQQIAAGKGGDFNSAMDSVLTEMSAVLTNEDTCLDEFEEEPEGPLKKEVVDLVTEAKKFTSIALAFVNYYAKNGSP</sequence>
<comment type="caution">
    <text evidence="5">The sequence shown here is derived from an EMBL/GenBank/DDBJ whole genome shotgun (WGS) entry which is preliminary data.</text>
</comment>
<evidence type="ECO:0000256" key="2">
    <source>
        <dbReference type="ARBA" id="ARBA00038471"/>
    </source>
</evidence>
<keyword evidence="6" id="KW-1185">Reference proteome</keyword>
<dbReference type="PANTHER" id="PTHR31080">
    <property type="entry name" value="PECTINESTERASE INHIBITOR-LIKE"/>
    <property type="match status" value="1"/>
</dbReference>
<organism evidence="5 6">
    <name type="scientific">Acacia crassicarpa</name>
    <name type="common">northern wattle</name>
    <dbReference type="NCBI Taxonomy" id="499986"/>
    <lineage>
        <taxon>Eukaryota</taxon>
        <taxon>Viridiplantae</taxon>
        <taxon>Streptophyta</taxon>
        <taxon>Embryophyta</taxon>
        <taxon>Tracheophyta</taxon>
        <taxon>Spermatophyta</taxon>
        <taxon>Magnoliopsida</taxon>
        <taxon>eudicotyledons</taxon>
        <taxon>Gunneridae</taxon>
        <taxon>Pentapetalae</taxon>
        <taxon>rosids</taxon>
        <taxon>fabids</taxon>
        <taxon>Fabales</taxon>
        <taxon>Fabaceae</taxon>
        <taxon>Caesalpinioideae</taxon>
        <taxon>mimosoid clade</taxon>
        <taxon>Acacieae</taxon>
        <taxon>Acacia</taxon>
    </lineage>
</organism>
<dbReference type="Gene3D" id="1.20.140.40">
    <property type="entry name" value="Invertase/pectin methylesterase inhibitor family protein"/>
    <property type="match status" value="1"/>
</dbReference>
<evidence type="ECO:0000313" key="6">
    <source>
        <dbReference type="Proteomes" id="UP001293593"/>
    </source>
</evidence>
<proteinExistence type="inferred from homology"/>
<evidence type="ECO:0000256" key="3">
    <source>
        <dbReference type="SAM" id="SignalP"/>
    </source>
</evidence>
<gene>
    <name evidence="5" type="ORF">QN277_029338</name>
</gene>